<reference evidence="3 4" key="1">
    <citation type="submission" date="2016-10" db="EMBL/GenBank/DDBJ databases">
        <authorList>
            <person name="de Groot N.N."/>
        </authorList>
    </citation>
    <scope>NUCLEOTIDE SEQUENCE [LARGE SCALE GENOMIC DNA]</scope>
    <source>
        <strain evidence="3 4">Nl7</strain>
    </source>
</reference>
<dbReference type="InterPro" id="IPR029058">
    <property type="entry name" value="AB_hydrolase_fold"/>
</dbReference>
<dbReference type="GO" id="GO:0008610">
    <property type="term" value="P:lipid biosynthetic process"/>
    <property type="evidence" value="ECO:0007669"/>
    <property type="project" value="TreeGrafter"/>
</dbReference>
<dbReference type="InterPro" id="IPR012223">
    <property type="entry name" value="TEII"/>
</dbReference>
<organism evidence="3 4">
    <name type="scientific">Nitrosospira multiformis</name>
    <dbReference type="NCBI Taxonomy" id="1231"/>
    <lineage>
        <taxon>Bacteria</taxon>
        <taxon>Pseudomonadati</taxon>
        <taxon>Pseudomonadota</taxon>
        <taxon>Betaproteobacteria</taxon>
        <taxon>Nitrosomonadales</taxon>
        <taxon>Nitrosomonadaceae</taxon>
        <taxon>Nitrosospira</taxon>
    </lineage>
</organism>
<dbReference type="PANTHER" id="PTHR11487:SF0">
    <property type="entry name" value="S-ACYL FATTY ACID SYNTHASE THIOESTERASE, MEDIUM CHAIN"/>
    <property type="match status" value="1"/>
</dbReference>
<proteinExistence type="inferred from homology"/>
<evidence type="ECO:0000256" key="1">
    <source>
        <dbReference type="ARBA" id="ARBA00007169"/>
    </source>
</evidence>
<dbReference type="RefSeq" id="WP_074704241.1">
    <property type="nucleotide sequence ID" value="NZ_FOHI01000001.1"/>
</dbReference>
<evidence type="ECO:0000259" key="2">
    <source>
        <dbReference type="Pfam" id="PF00975"/>
    </source>
</evidence>
<dbReference type="PANTHER" id="PTHR11487">
    <property type="entry name" value="THIOESTERASE"/>
    <property type="match status" value="1"/>
</dbReference>
<dbReference type="Pfam" id="PF00975">
    <property type="entry name" value="Thioesterase"/>
    <property type="match status" value="1"/>
</dbReference>
<dbReference type="SUPFAM" id="SSF53474">
    <property type="entry name" value="alpha/beta-Hydrolases"/>
    <property type="match status" value="1"/>
</dbReference>
<evidence type="ECO:0000313" key="3">
    <source>
        <dbReference type="EMBL" id="SES78406.1"/>
    </source>
</evidence>
<evidence type="ECO:0000313" key="4">
    <source>
        <dbReference type="Proteomes" id="UP000183339"/>
    </source>
</evidence>
<accession>A0A1H9ZC42</accession>
<dbReference type="InterPro" id="IPR001031">
    <property type="entry name" value="Thioesterase"/>
</dbReference>
<feature type="domain" description="Thioesterase" evidence="2">
    <location>
        <begin position="6"/>
        <end position="220"/>
    </location>
</feature>
<sequence length="253" mass="28748">MSPLLTLFALPCAGASSVMYLRWRRRLPSWVQVEPVELPGRGGRLDETFAKSFPSLVERLTDEIEGCPPRRYAFFGHSMGALLAFGIAHSLRKRERPLPLALFVSGCAAPSRQDWRRYADKNTDASLIADLRKQEGTPEEVFESPELLSLTLSLLRADYRICASFRHAQSLPLPLPIHVFGGRGDEIHESKLEAWQSETTEELSLDLFEGGHFFLRQHEETFLPVLVQRMALYRPEVYQEAHREPADMSLCIP</sequence>
<dbReference type="OrthoDB" id="8480037at2"/>
<gene>
    <name evidence="3" type="ORF">SAMN05216412_101568</name>
</gene>
<dbReference type="EMBL" id="FOHI01000001">
    <property type="protein sequence ID" value="SES78406.1"/>
    <property type="molecule type" value="Genomic_DNA"/>
</dbReference>
<protein>
    <submittedName>
        <fullName evidence="3">Surfactin synthase thioesterase subunit</fullName>
    </submittedName>
</protein>
<dbReference type="Proteomes" id="UP000183339">
    <property type="component" value="Unassembled WGS sequence"/>
</dbReference>
<dbReference type="AlphaFoldDB" id="A0A1H9ZC42"/>
<dbReference type="Gene3D" id="3.40.50.1820">
    <property type="entry name" value="alpha/beta hydrolase"/>
    <property type="match status" value="1"/>
</dbReference>
<name>A0A1H9ZC42_9PROT</name>
<comment type="similarity">
    <text evidence="1">Belongs to the thioesterase family.</text>
</comment>